<dbReference type="InterPro" id="IPR024768">
    <property type="entry name" value="Marf1"/>
</dbReference>
<dbReference type="Proteomes" id="UP000694864">
    <property type="component" value="Chromosome 8"/>
</dbReference>
<feature type="domain" description="NYN" evidence="2">
    <location>
        <begin position="90"/>
        <end position="218"/>
    </location>
</feature>
<dbReference type="CDD" id="cd10910">
    <property type="entry name" value="PIN_limkain_b1_N_like"/>
    <property type="match status" value="1"/>
</dbReference>
<evidence type="ECO:0000313" key="4">
    <source>
        <dbReference type="RefSeq" id="XP_010422962.1"/>
    </source>
</evidence>
<evidence type="ECO:0000259" key="2">
    <source>
        <dbReference type="Pfam" id="PF01936"/>
    </source>
</evidence>
<feature type="compositionally biased region" description="Polar residues" evidence="1">
    <location>
        <begin position="274"/>
        <end position="285"/>
    </location>
</feature>
<sequence length="393" mass="42957">MLLHTSKHDAHRWRHLRTRALIFLKNQNFHNVFLALPHVPSSEEVLDTVSGFWLWKKLSLGETPRFFSPIPNVGVARHIDLSCKNADSKKTCVFWDVVDCPVPEGYGGVRDVSQNIRQSLKKSGYKGEVSINAYVNQTNDDFNEYASTDPGFKIILAPQGDRDARLEMLLVDLMIWAIENRPPANYMLILGDIFVGDDDYREFVKAFVTLKGYTCLLAQPQKSVVMDSAVTKWLWKSLSTGGDHLDDAALSESSQGTDNNNCMVSSGGDHLDATAQSESSQDIDNNTCTVTVGGDHLDATAQSESSQDIDNNNCTVTAGGDHLDDAALSESSQGIDNNNCTVTVGGDHLDAAAQSESSQGIDNNNCTVSAGGDILMLLPKVKFHKVLTINLYG</sequence>
<feature type="compositionally biased region" description="Polar residues" evidence="1">
    <location>
        <begin position="251"/>
        <end position="264"/>
    </location>
</feature>
<evidence type="ECO:0000256" key="1">
    <source>
        <dbReference type="SAM" id="MobiDB-lite"/>
    </source>
</evidence>
<protein>
    <submittedName>
        <fullName evidence="4">Uncharacterized protein LOC104708156</fullName>
    </submittedName>
</protein>
<accession>A0ABM0T9N0</accession>
<dbReference type="InterPro" id="IPR021139">
    <property type="entry name" value="NYN"/>
</dbReference>
<dbReference type="PANTHER" id="PTHR14379">
    <property type="entry name" value="LIMKAIN B LKAP"/>
    <property type="match status" value="1"/>
</dbReference>
<dbReference type="PANTHER" id="PTHR14379:SF28">
    <property type="entry name" value="EMB|CAB71865.1-RELATED"/>
    <property type="match status" value="1"/>
</dbReference>
<organism evidence="3 4">
    <name type="scientific">Camelina sativa</name>
    <name type="common">False flax</name>
    <name type="synonym">Myagrum sativum</name>
    <dbReference type="NCBI Taxonomy" id="90675"/>
    <lineage>
        <taxon>Eukaryota</taxon>
        <taxon>Viridiplantae</taxon>
        <taxon>Streptophyta</taxon>
        <taxon>Embryophyta</taxon>
        <taxon>Tracheophyta</taxon>
        <taxon>Spermatophyta</taxon>
        <taxon>Magnoliopsida</taxon>
        <taxon>eudicotyledons</taxon>
        <taxon>Gunneridae</taxon>
        <taxon>Pentapetalae</taxon>
        <taxon>rosids</taxon>
        <taxon>malvids</taxon>
        <taxon>Brassicales</taxon>
        <taxon>Brassicaceae</taxon>
        <taxon>Camelineae</taxon>
        <taxon>Camelina</taxon>
    </lineage>
</organism>
<reference evidence="3" key="1">
    <citation type="journal article" date="2014" name="Nat. Commun.">
        <title>The emerging biofuel crop Camelina sativa retains a highly undifferentiated hexaploid genome structure.</title>
        <authorList>
            <person name="Kagale S."/>
            <person name="Koh C."/>
            <person name="Nixon J."/>
            <person name="Bollina V."/>
            <person name="Clarke W.E."/>
            <person name="Tuteja R."/>
            <person name="Spillane C."/>
            <person name="Robinson S.J."/>
            <person name="Links M.G."/>
            <person name="Clarke C."/>
            <person name="Higgins E.E."/>
            <person name="Huebert T."/>
            <person name="Sharpe A.G."/>
            <person name="Parkin I.A."/>
        </authorList>
    </citation>
    <scope>NUCLEOTIDE SEQUENCE [LARGE SCALE GENOMIC DNA]</scope>
    <source>
        <strain evidence="3">cv. DH55</strain>
    </source>
</reference>
<keyword evidence="3" id="KW-1185">Reference proteome</keyword>
<dbReference type="RefSeq" id="XP_010422962.1">
    <property type="nucleotide sequence ID" value="XM_010424660.2"/>
</dbReference>
<reference evidence="4" key="2">
    <citation type="submission" date="2025-08" db="UniProtKB">
        <authorList>
            <consortium name="RefSeq"/>
        </authorList>
    </citation>
    <scope>IDENTIFICATION</scope>
    <source>
        <tissue evidence="4">Leaf</tissue>
    </source>
</reference>
<dbReference type="Pfam" id="PF01936">
    <property type="entry name" value="NYN"/>
    <property type="match status" value="1"/>
</dbReference>
<gene>
    <name evidence="4" type="primary">LOC104708156</name>
</gene>
<evidence type="ECO:0000313" key="3">
    <source>
        <dbReference type="Proteomes" id="UP000694864"/>
    </source>
</evidence>
<name>A0ABM0T9N0_CAMSA</name>
<feature type="region of interest" description="Disordered" evidence="1">
    <location>
        <begin position="246"/>
        <end position="285"/>
    </location>
</feature>
<proteinExistence type="predicted"/>
<dbReference type="GeneID" id="104708156"/>